<sequence length="47" mass="4749">MGFDLVSLLDLVGLIGSARFGLFGLGCSGMFEHGGCSLGLASGLMQL</sequence>
<dbReference type="AlphaFoldDB" id="R4Z3X0"/>
<dbReference type="Proteomes" id="UP000018291">
    <property type="component" value="Unassembled WGS sequence"/>
</dbReference>
<evidence type="ECO:0000313" key="2">
    <source>
        <dbReference type="Proteomes" id="UP000018291"/>
    </source>
</evidence>
<gene>
    <name evidence="1" type="ORF">BN381_310097</name>
</gene>
<dbReference type="HOGENOM" id="CLU_3165900_0_0_11"/>
<protein>
    <submittedName>
        <fullName evidence="1">Uncharacterized protein</fullName>
    </submittedName>
</protein>
<organism evidence="1 2">
    <name type="scientific">Candidatus Neomicrothrix parvicella RN1</name>
    <dbReference type="NCBI Taxonomy" id="1229780"/>
    <lineage>
        <taxon>Bacteria</taxon>
        <taxon>Bacillati</taxon>
        <taxon>Actinomycetota</taxon>
        <taxon>Acidimicrobiia</taxon>
        <taxon>Acidimicrobiales</taxon>
        <taxon>Microthrixaceae</taxon>
        <taxon>Candidatus Neomicrothrix</taxon>
    </lineage>
</organism>
<reference evidence="1 2" key="1">
    <citation type="journal article" date="2013" name="ISME J.">
        <title>Metabolic model for the filamentous 'Candidatus Microthrix parvicella' based on genomic and metagenomic analyses.</title>
        <authorList>
            <person name="Jon McIlroy S."/>
            <person name="Kristiansen R."/>
            <person name="Albertsen M."/>
            <person name="Michael Karst S."/>
            <person name="Rossetti S."/>
            <person name="Lund Nielsen J."/>
            <person name="Tandoi V."/>
            <person name="James Seviour R."/>
            <person name="Nielsen P.H."/>
        </authorList>
    </citation>
    <scope>NUCLEOTIDE SEQUENCE [LARGE SCALE GENOMIC DNA]</scope>
    <source>
        <strain evidence="1 2">RN1</strain>
    </source>
</reference>
<evidence type="ECO:0000313" key="1">
    <source>
        <dbReference type="EMBL" id="CCM64001.1"/>
    </source>
</evidence>
<proteinExistence type="predicted"/>
<comment type="caution">
    <text evidence="1">The sequence shown here is derived from an EMBL/GenBank/DDBJ whole genome shotgun (WGS) entry which is preliminary data.</text>
</comment>
<accession>R4Z3X0</accession>
<keyword evidence="2" id="KW-1185">Reference proteome</keyword>
<name>R4Z3X0_9ACTN</name>
<dbReference type="EMBL" id="CANL01000025">
    <property type="protein sequence ID" value="CCM64001.1"/>
    <property type="molecule type" value="Genomic_DNA"/>
</dbReference>